<keyword evidence="1 2" id="KW-0694">RNA-binding</keyword>
<proteinExistence type="predicted"/>
<feature type="compositionally biased region" description="Basic and acidic residues" evidence="3">
    <location>
        <begin position="210"/>
        <end position="223"/>
    </location>
</feature>
<evidence type="ECO:0000313" key="6">
    <source>
        <dbReference type="Proteomes" id="UP001281761"/>
    </source>
</evidence>
<dbReference type="InterPro" id="IPR012677">
    <property type="entry name" value="Nucleotide-bd_a/b_plait_sf"/>
</dbReference>
<evidence type="ECO:0000313" key="5">
    <source>
        <dbReference type="EMBL" id="KAK2958749.1"/>
    </source>
</evidence>
<dbReference type="CDD" id="cd00590">
    <property type="entry name" value="RRM_SF"/>
    <property type="match status" value="1"/>
</dbReference>
<evidence type="ECO:0000259" key="4">
    <source>
        <dbReference type="PROSITE" id="PS50102"/>
    </source>
</evidence>
<feature type="compositionally biased region" description="Basic residues" evidence="3">
    <location>
        <begin position="231"/>
        <end position="263"/>
    </location>
</feature>
<keyword evidence="6" id="KW-1185">Reference proteome</keyword>
<sequence>MSSPSPERGRSRSPRSPRSASPAPRSPRSATPERVQSPAGEDKPSIIWIGHLVSVTTKDDISRAVSKYGTVESVDMKRGFAFVTFRGDANQVIREMDGQPLHPQHKPVRVEITKGQRRLPPGSGAVAPSETLFVVGFDPVHVNKDRLYDLFNNEAPVVQLVYQRNHMFVEYRTVTDAEKALNKLNGAQLGGDTISVEFSSKRIPRGPPRNYRDSYSRGGDGYRSRYSRSPSPRRHRYRSYSRSRSRSPRRSRYSRSRSPRGRR</sequence>
<accession>A0ABQ9Y4Z6</accession>
<evidence type="ECO:0000256" key="3">
    <source>
        <dbReference type="SAM" id="MobiDB-lite"/>
    </source>
</evidence>
<dbReference type="Proteomes" id="UP001281761">
    <property type="component" value="Unassembled WGS sequence"/>
</dbReference>
<organism evidence="5 6">
    <name type="scientific">Blattamonas nauphoetae</name>
    <dbReference type="NCBI Taxonomy" id="2049346"/>
    <lineage>
        <taxon>Eukaryota</taxon>
        <taxon>Metamonada</taxon>
        <taxon>Preaxostyla</taxon>
        <taxon>Oxymonadida</taxon>
        <taxon>Blattamonas</taxon>
    </lineage>
</organism>
<dbReference type="PROSITE" id="PS50102">
    <property type="entry name" value="RRM"/>
    <property type="match status" value="2"/>
</dbReference>
<feature type="region of interest" description="Disordered" evidence="3">
    <location>
        <begin position="1"/>
        <end position="43"/>
    </location>
</feature>
<dbReference type="Pfam" id="PF00076">
    <property type="entry name" value="RRM_1"/>
    <property type="match status" value="2"/>
</dbReference>
<name>A0ABQ9Y4Z6_9EUKA</name>
<comment type="caution">
    <text evidence="5">The sequence shown here is derived from an EMBL/GenBank/DDBJ whole genome shotgun (WGS) entry which is preliminary data.</text>
</comment>
<dbReference type="Gene3D" id="3.30.70.330">
    <property type="match status" value="2"/>
</dbReference>
<feature type="region of interest" description="Disordered" evidence="3">
    <location>
        <begin position="198"/>
        <end position="263"/>
    </location>
</feature>
<evidence type="ECO:0000256" key="1">
    <source>
        <dbReference type="ARBA" id="ARBA00022884"/>
    </source>
</evidence>
<feature type="domain" description="RRM" evidence="4">
    <location>
        <begin position="130"/>
        <end position="201"/>
    </location>
</feature>
<dbReference type="SUPFAM" id="SSF54928">
    <property type="entry name" value="RNA-binding domain, RBD"/>
    <property type="match status" value="1"/>
</dbReference>
<dbReference type="InterPro" id="IPR000504">
    <property type="entry name" value="RRM_dom"/>
</dbReference>
<protein>
    <submittedName>
        <fullName evidence="5">Serine/arginine-rich splicing factor RS31</fullName>
    </submittedName>
</protein>
<dbReference type="InterPro" id="IPR035979">
    <property type="entry name" value="RBD_domain_sf"/>
</dbReference>
<dbReference type="SMART" id="SM00360">
    <property type="entry name" value="RRM"/>
    <property type="match status" value="2"/>
</dbReference>
<feature type="domain" description="RRM" evidence="4">
    <location>
        <begin position="45"/>
        <end position="115"/>
    </location>
</feature>
<feature type="compositionally biased region" description="Low complexity" evidence="3">
    <location>
        <begin position="14"/>
        <end position="34"/>
    </location>
</feature>
<evidence type="ECO:0000256" key="2">
    <source>
        <dbReference type="PROSITE-ProRule" id="PRU00176"/>
    </source>
</evidence>
<dbReference type="EMBL" id="JARBJD010000035">
    <property type="protein sequence ID" value="KAK2958749.1"/>
    <property type="molecule type" value="Genomic_DNA"/>
</dbReference>
<reference evidence="5 6" key="1">
    <citation type="journal article" date="2022" name="bioRxiv">
        <title>Genomics of Preaxostyla Flagellates Illuminates Evolutionary Transitions and the Path Towards Mitochondrial Loss.</title>
        <authorList>
            <person name="Novak L.V.F."/>
            <person name="Treitli S.C."/>
            <person name="Pyrih J."/>
            <person name="Halakuc P."/>
            <person name="Pipaliya S.V."/>
            <person name="Vacek V."/>
            <person name="Brzon O."/>
            <person name="Soukal P."/>
            <person name="Eme L."/>
            <person name="Dacks J.B."/>
            <person name="Karnkowska A."/>
            <person name="Elias M."/>
            <person name="Hampl V."/>
        </authorList>
    </citation>
    <scope>NUCLEOTIDE SEQUENCE [LARGE SCALE GENOMIC DNA]</scope>
    <source>
        <strain evidence="5">NAU3</strain>
        <tissue evidence="5">Gut</tissue>
    </source>
</reference>
<gene>
    <name evidence="5" type="ORF">BLNAU_6252</name>
</gene>
<dbReference type="PANTHER" id="PTHR23189">
    <property type="entry name" value="RNA RECOGNITION MOTIF-CONTAINING"/>
    <property type="match status" value="1"/>
</dbReference>